<name>A0A1H1Z5R3_9ACTN</name>
<dbReference type="PANTHER" id="PTHR30476:SF0">
    <property type="entry name" value="UPF0234 PROTEIN YAJQ"/>
    <property type="match status" value="1"/>
</dbReference>
<dbReference type="STRING" id="546871.SAMN04488543_3586"/>
<evidence type="ECO:0000256" key="2">
    <source>
        <dbReference type="ARBA" id="ARBA00093450"/>
    </source>
</evidence>
<dbReference type="RefSeq" id="WP_231930128.1">
    <property type="nucleotide sequence ID" value="NZ_LT629749.1"/>
</dbReference>
<dbReference type="HAMAP" id="MF_00632">
    <property type="entry name" value="UPF0234"/>
    <property type="match status" value="1"/>
</dbReference>
<dbReference type="Gene3D" id="3.30.70.990">
    <property type="entry name" value="YajQ-like, domain 2"/>
    <property type="match status" value="1"/>
</dbReference>
<dbReference type="SUPFAM" id="SSF89963">
    <property type="entry name" value="YajQ-like"/>
    <property type="match status" value="2"/>
</dbReference>
<dbReference type="InterPro" id="IPR007551">
    <property type="entry name" value="YajQ/Smlt4090-like"/>
</dbReference>
<dbReference type="EMBL" id="LT629749">
    <property type="protein sequence ID" value="SDT28929.1"/>
    <property type="molecule type" value="Genomic_DNA"/>
</dbReference>
<dbReference type="CDD" id="cd11740">
    <property type="entry name" value="YajQ_like"/>
    <property type="match status" value="1"/>
</dbReference>
<evidence type="ECO:0000256" key="3">
    <source>
        <dbReference type="HAMAP-Rule" id="MF_00632"/>
    </source>
</evidence>
<protein>
    <recommendedName>
        <fullName evidence="3">Nucleotide-binding protein SAMN04488543_3586</fullName>
    </recommendedName>
</protein>
<evidence type="ECO:0000313" key="5">
    <source>
        <dbReference type="Proteomes" id="UP000199092"/>
    </source>
</evidence>
<comment type="similarity">
    <text evidence="2 3">Belongs to the YajQ family.</text>
</comment>
<organism evidence="4 5">
    <name type="scientific">Friedmanniella luteola</name>
    <dbReference type="NCBI Taxonomy" id="546871"/>
    <lineage>
        <taxon>Bacteria</taxon>
        <taxon>Bacillati</taxon>
        <taxon>Actinomycetota</taxon>
        <taxon>Actinomycetes</taxon>
        <taxon>Propionibacteriales</taxon>
        <taxon>Nocardioidaceae</taxon>
        <taxon>Friedmanniella</taxon>
    </lineage>
</organism>
<dbReference type="Pfam" id="PF04461">
    <property type="entry name" value="YajQ"/>
    <property type="match status" value="1"/>
</dbReference>
<reference evidence="4 5" key="1">
    <citation type="submission" date="2016-10" db="EMBL/GenBank/DDBJ databases">
        <authorList>
            <person name="de Groot N.N."/>
        </authorList>
    </citation>
    <scope>NUCLEOTIDE SEQUENCE [LARGE SCALE GENOMIC DNA]</scope>
    <source>
        <strain evidence="4 5">DSM 21741</strain>
    </source>
</reference>
<dbReference type="NCBIfam" id="NF003819">
    <property type="entry name" value="PRK05412.1"/>
    <property type="match status" value="1"/>
</dbReference>
<dbReference type="FunFam" id="3.30.70.860:FF:000004">
    <property type="entry name" value="UPF0234 protein AWC22_11905"/>
    <property type="match status" value="1"/>
</dbReference>
<gene>
    <name evidence="4" type="ORF">SAMN04488543_3586</name>
</gene>
<proteinExistence type="inferred from homology"/>
<keyword evidence="1 3" id="KW-0547">Nucleotide-binding</keyword>
<dbReference type="Gene3D" id="3.30.70.860">
    <property type="match status" value="1"/>
</dbReference>
<dbReference type="InterPro" id="IPR035570">
    <property type="entry name" value="UPF0234_N"/>
</dbReference>
<dbReference type="PANTHER" id="PTHR30476">
    <property type="entry name" value="UPF0234 PROTEIN YAJQ"/>
    <property type="match status" value="1"/>
</dbReference>
<sequence>MASESSMDVVSKVDRQEVDNALNQAAKEVHQRFDFKNTDASIRWSGETIEIEAVSEERAKAVLDVFQSKLVKRGISLKSLDAGEPRSSGKLYKITATTTEGISQENAKKVTKLIRDEGPKGVKAQIQGDELRVSSKSRDDLQAVQALVKAQDYDFAVQFTNYR</sequence>
<dbReference type="AlphaFoldDB" id="A0A1H1Z5R3"/>
<dbReference type="GO" id="GO:0005829">
    <property type="term" value="C:cytosol"/>
    <property type="evidence" value="ECO:0007669"/>
    <property type="project" value="TreeGrafter"/>
</dbReference>
<dbReference type="GO" id="GO:0000166">
    <property type="term" value="F:nucleotide binding"/>
    <property type="evidence" value="ECO:0007669"/>
    <property type="project" value="UniProtKB-UniRule"/>
</dbReference>
<keyword evidence="5" id="KW-1185">Reference proteome</keyword>
<evidence type="ECO:0000256" key="1">
    <source>
        <dbReference type="ARBA" id="ARBA00022741"/>
    </source>
</evidence>
<evidence type="ECO:0000313" key="4">
    <source>
        <dbReference type="EMBL" id="SDT28929.1"/>
    </source>
</evidence>
<dbReference type="Proteomes" id="UP000199092">
    <property type="component" value="Chromosome I"/>
</dbReference>
<comment type="function">
    <text evidence="3">Nucleotide-binding protein.</text>
</comment>
<accession>A0A1H1Z5R3</accession>
<dbReference type="InterPro" id="IPR036183">
    <property type="entry name" value="YajQ-like_sf"/>
</dbReference>
<dbReference type="InterPro" id="IPR035571">
    <property type="entry name" value="UPF0234-like_C"/>
</dbReference>